<keyword evidence="2" id="KW-1185">Reference proteome</keyword>
<organism evidence="1 2">
    <name type="scientific">Brevibacillus laterosporus</name>
    <name type="common">Bacillus laterosporus</name>
    <dbReference type="NCBI Taxonomy" id="1465"/>
    <lineage>
        <taxon>Bacteria</taxon>
        <taxon>Bacillati</taxon>
        <taxon>Bacillota</taxon>
        <taxon>Bacilli</taxon>
        <taxon>Bacillales</taxon>
        <taxon>Paenibacillaceae</taxon>
        <taxon>Brevibacillus</taxon>
    </lineage>
</organism>
<dbReference type="AlphaFoldDB" id="A0A502HZQ9"/>
<dbReference type="InterPro" id="IPR007349">
    <property type="entry name" value="DUF418"/>
</dbReference>
<gene>
    <name evidence="1" type="ORF">EEL30_07830</name>
</gene>
<evidence type="ECO:0000313" key="1">
    <source>
        <dbReference type="EMBL" id="QDX92271.1"/>
    </source>
</evidence>
<dbReference type="Proteomes" id="UP000319432">
    <property type="component" value="Chromosome"/>
</dbReference>
<protein>
    <submittedName>
        <fullName evidence="1">DUF418 domain-containing protein</fullName>
    </submittedName>
</protein>
<evidence type="ECO:0000313" key="2">
    <source>
        <dbReference type="Proteomes" id="UP000319432"/>
    </source>
</evidence>
<dbReference type="PANTHER" id="PTHR30590">
    <property type="entry name" value="INNER MEMBRANE PROTEIN"/>
    <property type="match status" value="1"/>
</dbReference>
<dbReference type="PANTHER" id="PTHR30590:SF3">
    <property type="entry name" value="HYPOTHETICAL MEMBRANE SPANNING PROTEIN"/>
    <property type="match status" value="1"/>
</dbReference>
<dbReference type="InterPro" id="IPR052529">
    <property type="entry name" value="Bact_Transport_Assoc"/>
</dbReference>
<dbReference type="Pfam" id="PF04235">
    <property type="entry name" value="DUF418"/>
    <property type="match status" value="1"/>
</dbReference>
<proteinExistence type="predicted"/>
<name>A0A502HZQ9_BRELA</name>
<sequence length="358" mass="40920">MTALSVTKKERIVSMDILRGIALMGILLVNAPAYMVYIEGQSISQQAFDPTLRLLYNLFITTKFFSIFSFLFGLGFYIFMSRAEARGDKPFILFVRRLAALFLFGILHMLTWFGDILAYYAILGFVLMPFYRRSARTILSWSMGLFATTVLASGIAALQTYLGTPVPEFIGSLKSDTFAILGMFLLGLYVGKQNIIAEVDKHVHLLRRTQIITFILSIIPFVGILWCHFTDNPIKEILQPFFSRMDTYPMALLYMSSLFLGLRNERLANALKPFANYGRLGLTAYFTQNIFGSILISLFGWSNGYTLVQSFYMAMIILIVQLILSNLYFLKFKQGPLEFIWRKMTYGFKRKEKATASF</sequence>
<accession>A0A502HZQ9</accession>
<reference evidence="1 2" key="1">
    <citation type="submission" date="2018-11" db="EMBL/GenBank/DDBJ databases">
        <title>Phylogenetic determinants of toxin gene distribution in genomes of Brevibacillus laterosporus.</title>
        <authorList>
            <person name="Glare T.R."/>
            <person name="Durrant A."/>
            <person name="Berry C."/>
            <person name="Palma L."/>
            <person name="Ormskirk M."/>
            <person name="Cox M.O."/>
        </authorList>
    </citation>
    <scope>NUCLEOTIDE SEQUENCE [LARGE SCALE GENOMIC DNA]</scope>
    <source>
        <strain evidence="1 2">1821L</strain>
    </source>
</reference>
<dbReference type="EMBL" id="CP033464">
    <property type="protein sequence ID" value="QDX92271.1"/>
    <property type="molecule type" value="Genomic_DNA"/>
</dbReference>
<dbReference type="OrthoDB" id="9807744at2"/>